<keyword evidence="2" id="KW-1185">Reference proteome</keyword>
<dbReference type="AlphaFoldDB" id="A0A1J1I6D3"/>
<evidence type="ECO:0000313" key="1">
    <source>
        <dbReference type="EMBL" id="CRK93961.1"/>
    </source>
</evidence>
<accession>A0A1J1I6D3</accession>
<reference evidence="1 2" key="1">
    <citation type="submission" date="2015-04" db="EMBL/GenBank/DDBJ databases">
        <authorList>
            <person name="Syromyatnikov M.Y."/>
            <person name="Popov V.N."/>
        </authorList>
    </citation>
    <scope>NUCLEOTIDE SEQUENCE [LARGE SCALE GENOMIC DNA]</scope>
</reference>
<protein>
    <submittedName>
        <fullName evidence="1">CLUMA_CG007487, isoform A</fullName>
    </submittedName>
</protein>
<sequence>MQRMTMVVCNSKLPGANLDGIRCESQMRFHFDSLQRLHYFAGFKTVFASAYVAKLRTLRVKLLDK</sequence>
<evidence type="ECO:0000313" key="2">
    <source>
        <dbReference type="Proteomes" id="UP000183832"/>
    </source>
</evidence>
<organism evidence="1 2">
    <name type="scientific">Clunio marinus</name>
    <dbReference type="NCBI Taxonomy" id="568069"/>
    <lineage>
        <taxon>Eukaryota</taxon>
        <taxon>Metazoa</taxon>
        <taxon>Ecdysozoa</taxon>
        <taxon>Arthropoda</taxon>
        <taxon>Hexapoda</taxon>
        <taxon>Insecta</taxon>
        <taxon>Pterygota</taxon>
        <taxon>Neoptera</taxon>
        <taxon>Endopterygota</taxon>
        <taxon>Diptera</taxon>
        <taxon>Nematocera</taxon>
        <taxon>Chironomoidea</taxon>
        <taxon>Chironomidae</taxon>
        <taxon>Clunio</taxon>
    </lineage>
</organism>
<dbReference type="Proteomes" id="UP000183832">
    <property type="component" value="Unassembled WGS sequence"/>
</dbReference>
<gene>
    <name evidence="1" type="ORF">CLUMA_CG007487</name>
</gene>
<dbReference type="EMBL" id="CVRI01000038">
    <property type="protein sequence ID" value="CRK93961.1"/>
    <property type="molecule type" value="Genomic_DNA"/>
</dbReference>
<name>A0A1J1I6D3_9DIPT</name>
<proteinExistence type="predicted"/>